<protein>
    <submittedName>
        <fullName evidence="8">DUF3883 domain-containing protein</fullName>
    </submittedName>
</protein>
<dbReference type="Pfam" id="PF00271">
    <property type="entry name" value="Helicase_C"/>
    <property type="match status" value="1"/>
</dbReference>
<dbReference type="Gene3D" id="3.40.50.300">
    <property type="entry name" value="P-loop containing nucleotide triphosphate hydrolases"/>
    <property type="match status" value="1"/>
</dbReference>
<keyword evidence="1" id="KW-0547">Nucleotide-binding</keyword>
<dbReference type="InterPro" id="IPR049730">
    <property type="entry name" value="SNF2/RAD54-like_C"/>
</dbReference>
<dbReference type="InterPro" id="IPR000330">
    <property type="entry name" value="SNF2_N"/>
</dbReference>
<comment type="caution">
    <text evidence="8">The sequence shown here is derived from an EMBL/GenBank/DDBJ whole genome shotgun (WGS) entry which is preliminary data.</text>
</comment>
<feature type="coiled-coil region" evidence="5">
    <location>
        <begin position="437"/>
        <end position="464"/>
    </location>
</feature>
<feature type="domain" description="Helicase C-terminal" evidence="7">
    <location>
        <begin position="472"/>
        <end position="636"/>
    </location>
</feature>
<keyword evidence="4" id="KW-0067">ATP-binding</keyword>
<dbReference type="InterPro" id="IPR038718">
    <property type="entry name" value="SNF2-like_sf"/>
</dbReference>
<dbReference type="InterPro" id="IPR024975">
    <property type="entry name" value="NOV_C"/>
</dbReference>
<keyword evidence="9" id="KW-1185">Reference proteome</keyword>
<dbReference type="PANTHER" id="PTHR45766">
    <property type="entry name" value="DNA ANNEALING HELICASE AND ENDONUCLEASE ZRANB3 FAMILY MEMBER"/>
    <property type="match status" value="1"/>
</dbReference>
<dbReference type="RefSeq" id="WP_190447188.1">
    <property type="nucleotide sequence ID" value="NZ_JAMPLM010000037.1"/>
</dbReference>
<keyword evidence="5" id="KW-0175">Coiled coil</keyword>
<dbReference type="InterPro" id="IPR027417">
    <property type="entry name" value="P-loop_NTPase"/>
</dbReference>
<organism evidence="8 9">
    <name type="scientific">Stenomitos frigidus AS-A4</name>
    <dbReference type="NCBI Taxonomy" id="2933935"/>
    <lineage>
        <taxon>Bacteria</taxon>
        <taxon>Bacillati</taxon>
        <taxon>Cyanobacteriota</taxon>
        <taxon>Cyanophyceae</taxon>
        <taxon>Leptolyngbyales</taxon>
        <taxon>Leptolyngbyaceae</taxon>
        <taxon>Stenomitos</taxon>
    </lineage>
</organism>
<dbReference type="Pfam" id="PF00176">
    <property type="entry name" value="SNF2-rel_dom"/>
    <property type="match status" value="1"/>
</dbReference>
<dbReference type="PROSITE" id="PS51192">
    <property type="entry name" value="HELICASE_ATP_BIND_1"/>
    <property type="match status" value="1"/>
</dbReference>
<keyword evidence="3" id="KW-0347">Helicase</keyword>
<evidence type="ECO:0000313" key="9">
    <source>
        <dbReference type="Proteomes" id="UP001476950"/>
    </source>
</evidence>
<dbReference type="InterPro" id="IPR001650">
    <property type="entry name" value="Helicase_C-like"/>
</dbReference>
<evidence type="ECO:0000259" key="6">
    <source>
        <dbReference type="PROSITE" id="PS51192"/>
    </source>
</evidence>
<dbReference type="PANTHER" id="PTHR45766:SF6">
    <property type="entry name" value="SWI_SNF-RELATED MATRIX-ASSOCIATED ACTIN-DEPENDENT REGULATOR OF CHROMATIN SUBFAMILY A-LIKE PROTEIN 1"/>
    <property type="match status" value="1"/>
</dbReference>
<accession>A0ABV0KQQ1</accession>
<evidence type="ECO:0000256" key="2">
    <source>
        <dbReference type="ARBA" id="ARBA00022801"/>
    </source>
</evidence>
<reference evidence="8 9" key="1">
    <citation type="submission" date="2022-04" db="EMBL/GenBank/DDBJ databases">
        <title>Positive selection, recombination, and allopatry shape intraspecific diversity of widespread and dominant cyanobacteria.</title>
        <authorList>
            <person name="Wei J."/>
            <person name="Shu W."/>
            <person name="Hu C."/>
        </authorList>
    </citation>
    <scope>NUCLEOTIDE SEQUENCE [LARGE SCALE GENOMIC DNA]</scope>
    <source>
        <strain evidence="8 9">AS-A4</strain>
    </source>
</reference>
<name>A0ABV0KQQ1_9CYAN</name>
<sequence length="1156" mass="131274">MEAQLVGKRISIPGQFNGTVTVEDASIVEDIVLLRVRTQQGDLRDAYIGTTEVEEILSTQSQASAAPVDGNQFFLFIESARIKLAFAYDPHFAVSLSGVRPLPHQLEAVYERILPQVRLRFLLADDPGAGKTIMAGLLLKELKLRGAIDRVLILAPAPLTLQWQDELKSKFSETFEVINSTLAKGQLAGNPWERFRQCVASIDFAKRDDITPGILQVDWDLVIVDEAHKCSARTQGDDLRRTGRYELVEALSKNCERILLLTATPHQGNVDQFHNFLRLLDPEQFVSDQINPEMLRMENSPWFLRRIKEELKDFDGRKLFKERFAQTVPFELSPQEEHLYKEVTKYINKFLGKTKGRKQAAVALARTVLQRRLASSLNAIFSSLKRRRQRFADLLEELKGLSPEEQHARLLNLSKPVDLEKESDDYEEDEQESLAIESTTAERLEQIRDELHELERLVKLAEQTIAAGTEMKLNQLKECLKGSLFSELQNGRGKLLLFTEHRDTLAYLKQSLEAWGYTTCQIHGGMNPLARKQAQKNFQLNSQICLATEAAGEGINLQFCRLMINYDIPWNPNRLEQRMGRIHRIGQTQDVYIFNFVAINTVEGRVLEKLLTKLEEIRKAMGDRVFDVVGQLLQLNDIRFEDMVKDATYSKASEENALEQLEQLDPHRLEALEQATGLALATSHVDLSQIRRTQTQDFRSEEQRLMPRYIEEFFKRSCEFLSVNLEVRADGLWRVPYVKEEFRSNNLEAVRRLGTVDKNYPKLSFYKEQMANPNHQDAELLSPGHPLFAAIAERLDVELDNAICTGSALFLDADADEPYRIYFFELQVAGQQRTGQAAVLKATLCAVLEKAAGELVLISPDCLHDLAPANADAIPPGSQALTAPAPQEQERLEKWLKVKIQVPMVKQEQQQRQRELDIRQDYLEKAMDAAIRDGQSTQMKLAAKVAAGDETYRVARDSAQKRVKDLKERYRAKQSELDYLKIVSFGRVAYLGCAIVHPAPALVAAMPGMKNDPEVEAFAMRYVMEYEQQRGWEPKDVSQNRDGSGFDIRSLGPIDLETGIAPVRRIEVKGRAQANEEVSLTSNEWRKAQQLGESYWLYVVWGCKTSEPKLLKIQNPAKVLVGDAKEIKQVTRYLVPADAITRTAEKDVLKPGSLTK</sequence>
<proteinExistence type="predicted"/>
<dbReference type="SUPFAM" id="SSF52540">
    <property type="entry name" value="P-loop containing nucleoside triphosphate hydrolases"/>
    <property type="match status" value="2"/>
</dbReference>
<gene>
    <name evidence="8" type="ORF">NDI38_24425</name>
</gene>
<evidence type="ECO:0000313" key="8">
    <source>
        <dbReference type="EMBL" id="MEP1061550.1"/>
    </source>
</evidence>
<dbReference type="Gene3D" id="3.40.50.10810">
    <property type="entry name" value="Tandem AAA-ATPase domain"/>
    <property type="match status" value="1"/>
</dbReference>
<evidence type="ECO:0000256" key="3">
    <source>
        <dbReference type="ARBA" id="ARBA00022806"/>
    </source>
</evidence>
<dbReference type="EMBL" id="JAMPLM010000037">
    <property type="protein sequence ID" value="MEP1061550.1"/>
    <property type="molecule type" value="Genomic_DNA"/>
</dbReference>
<dbReference type="SMART" id="SM00490">
    <property type="entry name" value="HELICc"/>
    <property type="match status" value="1"/>
</dbReference>
<dbReference type="InterPro" id="IPR057342">
    <property type="entry name" value="DEXDc_RapA"/>
</dbReference>
<evidence type="ECO:0000259" key="7">
    <source>
        <dbReference type="PROSITE" id="PS51194"/>
    </source>
</evidence>
<dbReference type="Pfam" id="PF13020">
    <property type="entry name" value="NOV_C"/>
    <property type="match status" value="1"/>
</dbReference>
<evidence type="ECO:0000256" key="4">
    <source>
        <dbReference type="ARBA" id="ARBA00022840"/>
    </source>
</evidence>
<evidence type="ECO:0000256" key="1">
    <source>
        <dbReference type="ARBA" id="ARBA00022741"/>
    </source>
</evidence>
<keyword evidence="2" id="KW-0378">Hydrolase</keyword>
<dbReference type="Proteomes" id="UP001476950">
    <property type="component" value="Unassembled WGS sequence"/>
</dbReference>
<evidence type="ECO:0000256" key="5">
    <source>
        <dbReference type="SAM" id="Coils"/>
    </source>
</evidence>
<dbReference type="CDD" id="cd18011">
    <property type="entry name" value="DEXDc_RapA"/>
    <property type="match status" value="1"/>
</dbReference>
<dbReference type="InterPro" id="IPR014001">
    <property type="entry name" value="Helicase_ATP-bd"/>
</dbReference>
<dbReference type="CDD" id="cd18793">
    <property type="entry name" value="SF2_C_SNF"/>
    <property type="match status" value="1"/>
</dbReference>
<feature type="domain" description="Helicase ATP-binding" evidence="6">
    <location>
        <begin position="112"/>
        <end position="283"/>
    </location>
</feature>
<dbReference type="SMART" id="SM00487">
    <property type="entry name" value="DEXDc"/>
    <property type="match status" value="1"/>
</dbReference>
<dbReference type="PROSITE" id="PS51194">
    <property type="entry name" value="HELICASE_CTER"/>
    <property type="match status" value="1"/>
</dbReference>